<dbReference type="InterPro" id="IPR008327">
    <property type="entry name" value="Sig_transdc_resp-reg_antiterm"/>
</dbReference>
<dbReference type="Pfam" id="PF21332">
    <property type="entry name" value="AmiR_N"/>
    <property type="match status" value="1"/>
</dbReference>
<dbReference type="SMART" id="SM01012">
    <property type="entry name" value="ANTAR"/>
    <property type="match status" value="1"/>
</dbReference>
<dbReference type="Pfam" id="PF03861">
    <property type="entry name" value="ANTAR"/>
    <property type="match status" value="1"/>
</dbReference>
<keyword evidence="3" id="KW-1185">Reference proteome</keyword>
<evidence type="ECO:0000313" key="3">
    <source>
        <dbReference type="Proteomes" id="UP000183487"/>
    </source>
</evidence>
<dbReference type="Proteomes" id="UP000183487">
    <property type="component" value="Unassembled WGS sequence"/>
</dbReference>
<sequence length="201" mass="22281">MSAFLRDLRGLNVLTVNPEDSEGQFLITHLRRIGCRVNSVWPIPDTLPPAVDVVFLSIHDEALPAVRKLLQSVKDAGPTMIAIVNYENPAILQIVLESRFFAVIERPLRAFGLLANLAIARTLWKQYQQTLKDSHRYKRRALGDQAVARAKVILMASGLDESQAHNEIRTRAQAARMPIEAFAESIVSGNAVSSEKAGAMR</sequence>
<protein>
    <submittedName>
        <fullName evidence="2">Two-component response regulator, AmiR/NasT family, consists of REC and RNA-binding antiterminator (ANTAR) domains</fullName>
    </submittedName>
</protein>
<dbReference type="InterPro" id="IPR036388">
    <property type="entry name" value="WH-like_DNA-bd_sf"/>
</dbReference>
<gene>
    <name evidence="2" type="ORF">SAMN05443245_3859</name>
</gene>
<dbReference type="InterPro" id="IPR011006">
    <property type="entry name" value="CheY-like_superfamily"/>
</dbReference>
<dbReference type="InterPro" id="IPR049021">
    <property type="entry name" value="AmiR_N"/>
</dbReference>
<accession>A0A1H1HFY5</accession>
<dbReference type="EMBL" id="FNKP01000002">
    <property type="protein sequence ID" value="SDR24303.1"/>
    <property type="molecule type" value="Genomic_DNA"/>
</dbReference>
<dbReference type="Gene3D" id="1.10.10.10">
    <property type="entry name" value="Winged helix-like DNA-binding domain superfamily/Winged helix DNA-binding domain"/>
    <property type="match status" value="1"/>
</dbReference>
<dbReference type="GO" id="GO:0003723">
    <property type="term" value="F:RNA binding"/>
    <property type="evidence" value="ECO:0007669"/>
    <property type="project" value="InterPro"/>
</dbReference>
<evidence type="ECO:0000259" key="1">
    <source>
        <dbReference type="PROSITE" id="PS50921"/>
    </source>
</evidence>
<dbReference type="AlphaFoldDB" id="A0A1H1HFY5"/>
<organism evidence="2 3">
    <name type="scientific">Paraburkholderia fungorum</name>
    <dbReference type="NCBI Taxonomy" id="134537"/>
    <lineage>
        <taxon>Bacteria</taxon>
        <taxon>Pseudomonadati</taxon>
        <taxon>Pseudomonadota</taxon>
        <taxon>Betaproteobacteria</taxon>
        <taxon>Burkholderiales</taxon>
        <taxon>Burkholderiaceae</taxon>
        <taxon>Paraburkholderia</taxon>
    </lineage>
</organism>
<dbReference type="SUPFAM" id="SSF52172">
    <property type="entry name" value="CheY-like"/>
    <property type="match status" value="1"/>
</dbReference>
<dbReference type="PROSITE" id="PS50921">
    <property type="entry name" value="ANTAR"/>
    <property type="match status" value="1"/>
</dbReference>
<dbReference type="PIRSF" id="PIRSF036382">
    <property type="entry name" value="RR_antiterm"/>
    <property type="match status" value="1"/>
</dbReference>
<dbReference type="InterPro" id="IPR005561">
    <property type="entry name" value="ANTAR"/>
</dbReference>
<reference evidence="3" key="1">
    <citation type="submission" date="2016-10" db="EMBL/GenBank/DDBJ databases">
        <authorList>
            <person name="Varghese N."/>
        </authorList>
    </citation>
    <scope>NUCLEOTIDE SEQUENCE [LARGE SCALE GENOMIC DNA]</scope>
    <source>
        <strain evidence="3">GAS106B</strain>
    </source>
</reference>
<evidence type="ECO:0000313" key="2">
    <source>
        <dbReference type="EMBL" id="SDR24303.1"/>
    </source>
</evidence>
<feature type="domain" description="ANTAR" evidence="1">
    <location>
        <begin position="127"/>
        <end position="187"/>
    </location>
</feature>
<proteinExistence type="predicted"/>
<dbReference type="Gene3D" id="3.40.50.2300">
    <property type="match status" value="1"/>
</dbReference>
<dbReference type="RefSeq" id="WP_074767639.1">
    <property type="nucleotide sequence ID" value="NZ_FNKP01000002.1"/>
</dbReference>
<name>A0A1H1HFY5_9BURK</name>